<dbReference type="InterPro" id="IPR050071">
    <property type="entry name" value="Dehydroquinate_synthase"/>
</dbReference>
<dbReference type="EC" id="4.2.3.4" evidence="10"/>
<dbReference type="NCBIfam" id="TIGR01357">
    <property type="entry name" value="aroB"/>
    <property type="match status" value="1"/>
</dbReference>
<dbReference type="PANTHER" id="PTHR43622">
    <property type="entry name" value="3-DEHYDROQUINATE SYNTHASE"/>
    <property type="match status" value="1"/>
</dbReference>
<dbReference type="Pfam" id="PF01761">
    <property type="entry name" value="DHQ_synthase"/>
    <property type="match status" value="1"/>
</dbReference>
<evidence type="ECO:0000256" key="3">
    <source>
        <dbReference type="ARBA" id="ARBA00003485"/>
    </source>
</evidence>
<dbReference type="EMBL" id="FQUO01000002">
    <property type="protein sequence ID" value="SHE68046.1"/>
    <property type="molecule type" value="Genomic_DNA"/>
</dbReference>
<dbReference type="OrthoDB" id="9806583at2"/>
<dbReference type="GO" id="GO:0003856">
    <property type="term" value="F:3-dehydroquinate synthase activity"/>
    <property type="evidence" value="ECO:0007669"/>
    <property type="project" value="UniProtKB-UniRule"/>
</dbReference>
<evidence type="ECO:0000256" key="1">
    <source>
        <dbReference type="ARBA" id="ARBA00001911"/>
    </source>
</evidence>
<comment type="function">
    <text evidence="3">Catalyzes the conversion of 3-deoxy-D-arabino-heptulosonate 7-phosphate (DAHP) to dehydroquinate (DHQ).</text>
</comment>
<keyword evidence="7" id="KW-0520">NAD</keyword>
<dbReference type="InterPro" id="IPR056179">
    <property type="entry name" value="DHQS_C"/>
</dbReference>
<evidence type="ECO:0000256" key="9">
    <source>
        <dbReference type="ARBA" id="ARBA00023285"/>
    </source>
</evidence>
<accession>A0A1M4VGA3</accession>
<dbReference type="RefSeq" id="WP_073039952.1">
    <property type="nucleotide sequence ID" value="NZ_FQUO01000002.1"/>
</dbReference>
<proteinExistence type="predicted"/>
<protein>
    <recommendedName>
        <fullName evidence="10">3-dehydroquinate synthase</fullName>
        <ecNumber evidence="10">4.2.3.4</ecNumber>
    </recommendedName>
</protein>
<evidence type="ECO:0000259" key="11">
    <source>
        <dbReference type="Pfam" id="PF01761"/>
    </source>
</evidence>
<dbReference type="PANTHER" id="PTHR43622:SF1">
    <property type="entry name" value="3-DEHYDROQUINATE SYNTHASE"/>
    <property type="match status" value="1"/>
</dbReference>
<sequence>MPEKKIQFSRQKVSYFFEASISQLKEIVPQKKTIIITDQHLFDLHQKKFKGFQTIVLKPGEQYKVQATVDAVIEQLIALKADRQSFLVGVGGGVITDLTGYIASVFMRGIGFGFVPTTLLAMVDASIGGKNGIDVGAYKNMVGTINQPRFLLYDASLLKTLPDGEWRNGFAEIIKHAAIKDVSMFRQLEAASLKHFQKNKAALEALIRRNALIKSKVVQEDEFEKGERRLLNFGHTLAHAIETPYNLPHGHAVSIGMSFAAHLSEELLGFNGFVRLQQLIQQYGLPTEIIFDRQQTFELLTSDKKKDGDHMNFVLLSKVGKALVEKIPLQTIYNYL</sequence>
<dbReference type="CDD" id="cd08195">
    <property type="entry name" value="DHQS"/>
    <property type="match status" value="1"/>
</dbReference>
<comment type="cofactor">
    <cofactor evidence="2">
        <name>Co(2+)</name>
        <dbReference type="ChEBI" id="CHEBI:48828"/>
    </cofactor>
</comment>
<evidence type="ECO:0000256" key="5">
    <source>
        <dbReference type="ARBA" id="ARBA00022741"/>
    </source>
</evidence>
<name>A0A1M4VGA3_9BACT</name>
<dbReference type="Gene3D" id="1.20.1090.10">
    <property type="entry name" value="Dehydroquinate synthase-like - alpha domain"/>
    <property type="match status" value="1"/>
</dbReference>
<dbReference type="InterPro" id="IPR016037">
    <property type="entry name" value="DHQ_synth_AroB"/>
</dbReference>
<dbReference type="Gene3D" id="3.40.50.1970">
    <property type="match status" value="1"/>
</dbReference>
<dbReference type="GO" id="GO:0005737">
    <property type="term" value="C:cytoplasm"/>
    <property type="evidence" value="ECO:0007669"/>
    <property type="project" value="InterPro"/>
</dbReference>
<dbReference type="InterPro" id="IPR030963">
    <property type="entry name" value="DHQ_synth_fam"/>
</dbReference>
<dbReference type="GO" id="GO:0046872">
    <property type="term" value="F:metal ion binding"/>
    <property type="evidence" value="ECO:0007669"/>
    <property type="project" value="UniProtKB-KW"/>
</dbReference>
<dbReference type="SUPFAM" id="SSF56796">
    <property type="entry name" value="Dehydroquinate synthase-like"/>
    <property type="match status" value="1"/>
</dbReference>
<reference evidence="13 14" key="1">
    <citation type="submission" date="2016-11" db="EMBL/GenBank/DDBJ databases">
        <authorList>
            <person name="Jaros S."/>
            <person name="Januszkiewicz K."/>
            <person name="Wedrychowicz H."/>
        </authorList>
    </citation>
    <scope>NUCLEOTIDE SEQUENCE [LARGE SCALE GENOMIC DNA]</scope>
    <source>
        <strain evidence="13 14">DSM 26897</strain>
    </source>
</reference>
<dbReference type="Pfam" id="PF24621">
    <property type="entry name" value="DHQS_C"/>
    <property type="match status" value="1"/>
</dbReference>
<evidence type="ECO:0000256" key="8">
    <source>
        <dbReference type="ARBA" id="ARBA00023239"/>
    </source>
</evidence>
<keyword evidence="4" id="KW-0479">Metal-binding</keyword>
<dbReference type="GO" id="GO:0009423">
    <property type="term" value="P:chorismate biosynthetic process"/>
    <property type="evidence" value="ECO:0007669"/>
    <property type="project" value="UniProtKB-UniRule"/>
</dbReference>
<dbReference type="GO" id="GO:0009073">
    <property type="term" value="P:aromatic amino acid family biosynthetic process"/>
    <property type="evidence" value="ECO:0007669"/>
    <property type="project" value="InterPro"/>
</dbReference>
<keyword evidence="5" id="KW-0547">Nucleotide-binding</keyword>
<evidence type="ECO:0000256" key="7">
    <source>
        <dbReference type="ARBA" id="ARBA00023027"/>
    </source>
</evidence>
<dbReference type="PIRSF" id="PIRSF001455">
    <property type="entry name" value="DHQ_synth"/>
    <property type="match status" value="1"/>
</dbReference>
<keyword evidence="8" id="KW-0456">Lyase</keyword>
<evidence type="ECO:0000313" key="13">
    <source>
        <dbReference type="EMBL" id="SHE68046.1"/>
    </source>
</evidence>
<feature type="domain" description="3-dehydroquinate synthase C-terminal" evidence="12">
    <location>
        <begin position="169"/>
        <end position="306"/>
    </location>
</feature>
<gene>
    <name evidence="13" type="ORF">SAMN05444008_102258</name>
</gene>
<dbReference type="AlphaFoldDB" id="A0A1M4VGA3"/>
<dbReference type="GO" id="GO:0000166">
    <property type="term" value="F:nucleotide binding"/>
    <property type="evidence" value="ECO:0007669"/>
    <property type="project" value="UniProtKB-KW"/>
</dbReference>
<comment type="cofactor">
    <cofactor evidence="1">
        <name>NAD(+)</name>
        <dbReference type="ChEBI" id="CHEBI:57540"/>
    </cofactor>
</comment>
<evidence type="ECO:0000313" key="14">
    <source>
        <dbReference type="Proteomes" id="UP000184368"/>
    </source>
</evidence>
<dbReference type="Proteomes" id="UP000184368">
    <property type="component" value="Unassembled WGS sequence"/>
</dbReference>
<keyword evidence="6" id="KW-0862">Zinc</keyword>
<keyword evidence="14" id="KW-1185">Reference proteome</keyword>
<evidence type="ECO:0000259" key="12">
    <source>
        <dbReference type="Pfam" id="PF24621"/>
    </source>
</evidence>
<keyword evidence="9" id="KW-0170">Cobalt</keyword>
<dbReference type="InterPro" id="IPR030960">
    <property type="entry name" value="DHQS/DOIS_N"/>
</dbReference>
<evidence type="ECO:0000256" key="10">
    <source>
        <dbReference type="NCBIfam" id="TIGR01357"/>
    </source>
</evidence>
<evidence type="ECO:0000256" key="2">
    <source>
        <dbReference type="ARBA" id="ARBA00001941"/>
    </source>
</evidence>
<organism evidence="13 14">
    <name type="scientific">Cnuella takakiae</name>
    <dbReference type="NCBI Taxonomy" id="1302690"/>
    <lineage>
        <taxon>Bacteria</taxon>
        <taxon>Pseudomonadati</taxon>
        <taxon>Bacteroidota</taxon>
        <taxon>Chitinophagia</taxon>
        <taxon>Chitinophagales</taxon>
        <taxon>Chitinophagaceae</taxon>
        <taxon>Cnuella</taxon>
    </lineage>
</organism>
<evidence type="ECO:0000256" key="4">
    <source>
        <dbReference type="ARBA" id="ARBA00022723"/>
    </source>
</evidence>
<evidence type="ECO:0000256" key="6">
    <source>
        <dbReference type="ARBA" id="ARBA00022833"/>
    </source>
</evidence>
<feature type="domain" description="3-dehydroquinate synthase N-terminal" evidence="11">
    <location>
        <begin position="55"/>
        <end position="167"/>
    </location>
</feature>
<dbReference type="STRING" id="1302690.BUE76_12420"/>